<sequence>MVKMICVLHRVLWEVIQWQGREKVSVSKQGQEDGEPCGNKEVQCYKYRGYGHFKRECPVAKRRRFKGFRWRKIERDEASTSSESDSESEEGKYDEGQDDDLKECYKQVRGTLLKLGKENMVLVKEQRRLEALIEVLRKDLQVEKEETKQVCVKPDETQKGKTESVFMSAMKPVFKMYAKTTSYVKTAVKTTTATRTASSSATKKIPEAKVFQAIGGEATY</sequence>
<feature type="region of interest" description="Disordered" evidence="1">
    <location>
        <begin position="76"/>
        <end position="97"/>
    </location>
</feature>
<reference evidence="2 3" key="1">
    <citation type="journal article" date="2020" name="BMC Genomics">
        <title>Intraspecific diversification of the crop wild relative Brassica cretica Lam. using demographic model selection.</title>
        <authorList>
            <person name="Kioukis A."/>
            <person name="Michalopoulou V.A."/>
            <person name="Briers L."/>
            <person name="Pirintsos S."/>
            <person name="Studholme D.J."/>
            <person name="Pavlidis P."/>
            <person name="Sarris P.F."/>
        </authorList>
    </citation>
    <scope>NUCLEOTIDE SEQUENCE [LARGE SCALE GENOMIC DNA]</scope>
    <source>
        <strain evidence="3">cv. PFS-1207/04</strain>
    </source>
</reference>
<organism evidence="2 3">
    <name type="scientific">Brassica cretica</name>
    <name type="common">Mustard</name>
    <dbReference type="NCBI Taxonomy" id="69181"/>
    <lineage>
        <taxon>Eukaryota</taxon>
        <taxon>Viridiplantae</taxon>
        <taxon>Streptophyta</taxon>
        <taxon>Embryophyta</taxon>
        <taxon>Tracheophyta</taxon>
        <taxon>Spermatophyta</taxon>
        <taxon>Magnoliopsida</taxon>
        <taxon>eudicotyledons</taxon>
        <taxon>Gunneridae</taxon>
        <taxon>Pentapetalae</taxon>
        <taxon>rosids</taxon>
        <taxon>malvids</taxon>
        <taxon>Brassicales</taxon>
        <taxon>Brassicaceae</taxon>
        <taxon>Brassiceae</taxon>
        <taxon>Brassica</taxon>
    </lineage>
</organism>
<dbReference type="Gene3D" id="4.10.60.10">
    <property type="entry name" value="Zinc finger, CCHC-type"/>
    <property type="match status" value="1"/>
</dbReference>
<evidence type="ECO:0000313" key="3">
    <source>
        <dbReference type="Proteomes" id="UP000266723"/>
    </source>
</evidence>
<evidence type="ECO:0000256" key="1">
    <source>
        <dbReference type="SAM" id="MobiDB-lite"/>
    </source>
</evidence>
<proteinExistence type="predicted"/>
<dbReference type="Proteomes" id="UP000266723">
    <property type="component" value="Unassembled WGS sequence"/>
</dbReference>
<comment type="caution">
    <text evidence="2">The sequence shown here is derived from an EMBL/GenBank/DDBJ whole genome shotgun (WGS) entry which is preliminary data.</text>
</comment>
<dbReference type="SUPFAM" id="SSF57756">
    <property type="entry name" value="Retrovirus zinc finger-like domains"/>
    <property type="match status" value="1"/>
</dbReference>
<name>A0ABQ7F781_BRACR</name>
<dbReference type="InterPro" id="IPR036875">
    <property type="entry name" value="Znf_CCHC_sf"/>
</dbReference>
<evidence type="ECO:0000313" key="2">
    <source>
        <dbReference type="EMBL" id="KAF3610880.1"/>
    </source>
</evidence>
<gene>
    <name evidence="2" type="ORF">DY000_02044440</name>
</gene>
<protein>
    <recommendedName>
        <fullName evidence="4">CCHC-type domain-containing protein</fullName>
    </recommendedName>
</protein>
<accession>A0ABQ7F781</accession>
<evidence type="ECO:0008006" key="4">
    <source>
        <dbReference type="Google" id="ProtNLM"/>
    </source>
</evidence>
<keyword evidence="3" id="KW-1185">Reference proteome</keyword>
<dbReference type="EMBL" id="QGKV02000297">
    <property type="protein sequence ID" value="KAF3610880.1"/>
    <property type="molecule type" value="Genomic_DNA"/>
</dbReference>